<feature type="transmembrane region" description="Helical" evidence="2">
    <location>
        <begin position="38"/>
        <end position="57"/>
    </location>
</feature>
<keyword evidence="2" id="KW-0472">Membrane</keyword>
<dbReference type="Proteomes" id="UP000652354">
    <property type="component" value="Unassembled WGS sequence"/>
</dbReference>
<dbReference type="AlphaFoldDB" id="A0A919UFV3"/>
<reference evidence="3" key="1">
    <citation type="submission" date="2021-01" db="EMBL/GenBank/DDBJ databases">
        <title>Whole genome shotgun sequence of Demequina activiva NBRC 110675.</title>
        <authorList>
            <person name="Komaki H."/>
            <person name="Tamura T."/>
        </authorList>
    </citation>
    <scope>NUCLEOTIDE SEQUENCE</scope>
    <source>
        <strain evidence="3">NBRC 110675</strain>
    </source>
</reference>
<gene>
    <name evidence="3" type="ORF">Dac01nite_05810</name>
</gene>
<evidence type="ECO:0000313" key="3">
    <source>
        <dbReference type="EMBL" id="GIG53829.1"/>
    </source>
</evidence>
<accession>A0A919UFV3</accession>
<dbReference type="EMBL" id="BONR01000001">
    <property type="protein sequence ID" value="GIG53829.1"/>
    <property type="molecule type" value="Genomic_DNA"/>
</dbReference>
<proteinExistence type="predicted"/>
<evidence type="ECO:0000313" key="4">
    <source>
        <dbReference type="Proteomes" id="UP000652354"/>
    </source>
</evidence>
<dbReference type="RefSeq" id="WP_203653253.1">
    <property type="nucleotide sequence ID" value="NZ_BONR01000001.1"/>
</dbReference>
<evidence type="ECO:0000256" key="1">
    <source>
        <dbReference type="SAM" id="MobiDB-lite"/>
    </source>
</evidence>
<comment type="caution">
    <text evidence="3">The sequence shown here is derived from an EMBL/GenBank/DDBJ whole genome shotgun (WGS) entry which is preliminary data.</text>
</comment>
<keyword evidence="4" id="KW-1185">Reference proteome</keyword>
<sequence length="628" mass="65229">MKLSDALRGAADRAPVDDATISVDAATGRVRRRRAVRAGSTGLVGAGAVAVLAFGAIGQLGPLSGDDAQDSLAGGDANVESAMDGEMGAPAMAEEDSSAGDTRLAEPWMCGSTFDPETSGWSWGDTSGVEFEARAPEQDGQTWSLPQTLTALRPVDLVGSPDYVVVWDGIVVGRMISPDPVVYGPADEMLAPQDGPYERLDPESDFPQLEQWVTLDAVNCWDGSPLPAGDYEVHSAWTLAYAADTAPGGESGEAPTEPSPAASPDVTDMPVEEGADAAALPGAEDAALWFRVAAGPVTLTIDGEPVDDPFGAYLGGDQPGEPVPLPEPIEPQPLPDGYLTPDIARELFEANRVDGSWEMAAGTQRVVKVSDSRSDNPDGDWQANFYGCVWDDSVDGGFPERSAELDLLDVSVSVPSSISVSYGFVVDGNPLMNSTVRNASEYTIPGFWSGPSPQLFLVRDGVVVAEAYPLGLDDQMAAIARDRAVVDDADDMALTIAPETGGTLAPGAQLSGRYLWRDVTACGTGGQIAAGSYTVLAAQSISLSNEGQVVMYSEGDEGSIGGGAEPGILLPEPAIDVPESGAEESGFGSGSASGSADMVEPAIAPAPDMEYDWLELQVYTSLGTISVR</sequence>
<protein>
    <submittedName>
        <fullName evidence="3">Uncharacterized protein</fullName>
    </submittedName>
</protein>
<feature type="compositionally biased region" description="Low complexity" evidence="1">
    <location>
        <begin position="246"/>
        <end position="264"/>
    </location>
</feature>
<evidence type="ECO:0000256" key="2">
    <source>
        <dbReference type="SAM" id="Phobius"/>
    </source>
</evidence>
<feature type="region of interest" description="Disordered" evidence="1">
    <location>
        <begin position="245"/>
        <end position="269"/>
    </location>
</feature>
<keyword evidence="2" id="KW-0812">Transmembrane</keyword>
<feature type="region of interest" description="Disordered" evidence="1">
    <location>
        <begin position="576"/>
        <end position="596"/>
    </location>
</feature>
<keyword evidence="2" id="KW-1133">Transmembrane helix</keyword>
<name>A0A919UFV3_9MICO</name>
<feature type="compositionally biased region" description="Low complexity" evidence="1">
    <location>
        <begin position="579"/>
        <end position="596"/>
    </location>
</feature>
<organism evidence="3 4">
    <name type="scientific">Demequina activiva</name>
    <dbReference type="NCBI Taxonomy" id="1582364"/>
    <lineage>
        <taxon>Bacteria</taxon>
        <taxon>Bacillati</taxon>
        <taxon>Actinomycetota</taxon>
        <taxon>Actinomycetes</taxon>
        <taxon>Micrococcales</taxon>
        <taxon>Demequinaceae</taxon>
        <taxon>Demequina</taxon>
    </lineage>
</organism>